<dbReference type="RefSeq" id="WP_247631028.1">
    <property type="nucleotide sequence ID" value="NZ_JAHWXN010000002.1"/>
</dbReference>
<proteinExistence type="predicted"/>
<evidence type="ECO:0000313" key="1">
    <source>
        <dbReference type="EMBL" id="MCK2037640.1"/>
    </source>
</evidence>
<accession>A0ABT0FHW4</accession>
<comment type="caution">
    <text evidence="1">The sequence shown here is derived from an EMBL/GenBank/DDBJ whole genome shotgun (WGS) entry which is preliminary data.</text>
</comment>
<evidence type="ECO:0008006" key="3">
    <source>
        <dbReference type="Google" id="ProtNLM"/>
    </source>
</evidence>
<dbReference type="EMBL" id="JAHWXN010000002">
    <property type="protein sequence ID" value="MCK2037640.1"/>
    <property type="molecule type" value="Genomic_DNA"/>
</dbReference>
<evidence type="ECO:0000313" key="2">
    <source>
        <dbReference type="Proteomes" id="UP001300096"/>
    </source>
</evidence>
<name>A0ABT0FHW4_9MICO</name>
<sequence length="164" mass="17451">MTKSTTDRIGEGSVSRRTVLAAAVWSAPVIAVAVSAPLAAASGPAALLDFTVNRNGDDGSFRDYRVDFALSGPLPEVVTIEWIPATTTDWGLFDQSVNIVHVSGDFTSSATYRLDTAMPNFWFQTQTPLVTDLTPYVVRVIDPASSAVLASVTVTFTGDEPIPN</sequence>
<dbReference type="InterPro" id="IPR006311">
    <property type="entry name" value="TAT_signal"/>
</dbReference>
<reference evidence="1 2" key="1">
    <citation type="submission" date="2021-06" db="EMBL/GenBank/DDBJ databases">
        <title>Genome-based taxonomic framework of Microbacterium strains isolated from marine environment, the description of four new species and reclassification of four preexisting species.</title>
        <authorList>
            <person name="Lee S.D."/>
            <person name="Kim S.-M."/>
            <person name="Byeon Y.-S."/>
            <person name="Yang H.L."/>
            <person name="Kim I.S."/>
        </authorList>
    </citation>
    <scope>NUCLEOTIDE SEQUENCE [LARGE SCALE GENOMIC DNA]</scope>
    <source>
        <strain evidence="1 2">SSW1-49</strain>
    </source>
</reference>
<organism evidence="1 2">
    <name type="scientific">Microbacterium croceum</name>
    <dbReference type="NCBI Taxonomy" id="2851645"/>
    <lineage>
        <taxon>Bacteria</taxon>
        <taxon>Bacillati</taxon>
        <taxon>Actinomycetota</taxon>
        <taxon>Actinomycetes</taxon>
        <taxon>Micrococcales</taxon>
        <taxon>Microbacteriaceae</taxon>
        <taxon>Microbacterium</taxon>
    </lineage>
</organism>
<dbReference type="Proteomes" id="UP001300096">
    <property type="component" value="Unassembled WGS sequence"/>
</dbReference>
<dbReference type="PROSITE" id="PS51318">
    <property type="entry name" value="TAT"/>
    <property type="match status" value="1"/>
</dbReference>
<gene>
    <name evidence="1" type="ORF">KZC51_16045</name>
</gene>
<keyword evidence="2" id="KW-1185">Reference proteome</keyword>
<protein>
    <recommendedName>
        <fullName evidence="3">Ig-like domain-containing protein</fullName>
    </recommendedName>
</protein>